<organism evidence="23 24">
    <name type="scientific">Branchiostoma lanceolatum</name>
    <name type="common">Common lancelet</name>
    <name type="synonym">Amphioxus lanceolatum</name>
    <dbReference type="NCBI Taxonomy" id="7740"/>
    <lineage>
        <taxon>Eukaryota</taxon>
        <taxon>Metazoa</taxon>
        <taxon>Chordata</taxon>
        <taxon>Cephalochordata</taxon>
        <taxon>Leptocardii</taxon>
        <taxon>Amphioxiformes</taxon>
        <taxon>Branchiostomatidae</taxon>
        <taxon>Branchiostoma</taxon>
    </lineage>
</organism>
<evidence type="ECO:0000256" key="3">
    <source>
        <dbReference type="ARBA" id="ARBA00005429"/>
    </source>
</evidence>
<feature type="transmembrane region" description="Helical" evidence="17">
    <location>
        <begin position="2980"/>
        <end position="3007"/>
    </location>
</feature>
<feature type="transmembrane region" description="Helical" evidence="17">
    <location>
        <begin position="3388"/>
        <end position="3408"/>
    </location>
</feature>
<dbReference type="Pfam" id="PF02010">
    <property type="entry name" value="REJ"/>
    <property type="match status" value="1"/>
</dbReference>
<feature type="domain" description="Sushi" evidence="21">
    <location>
        <begin position="1100"/>
        <end position="1158"/>
    </location>
</feature>
<feature type="domain" description="Sushi" evidence="21">
    <location>
        <begin position="1273"/>
        <end position="1326"/>
    </location>
</feature>
<dbReference type="SMART" id="SM00179">
    <property type="entry name" value="EGF_CA"/>
    <property type="match status" value="1"/>
</dbReference>
<dbReference type="Gene3D" id="2.60.40.10">
    <property type="entry name" value="Immunoglobulins"/>
    <property type="match status" value="2"/>
</dbReference>
<feature type="transmembrane region" description="Helical" evidence="17">
    <location>
        <begin position="3220"/>
        <end position="3240"/>
    </location>
</feature>
<feature type="compositionally biased region" description="Low complexity" evidence="16">
    <location>
        <begin position="561"/>
        <end position="722"/>
    </location>
</feature>
<feature type="domain" description="Sushi" evidence="21">
    <location>
        <begin position="1040"/>
        <end position="1099"/>
    </location>
</feature>
<name>A0A8K0EG77_BRALA</name>
<keyword evidence="9" id="KW-0677">Repeat</keyword>
<evidence type="ECO:0000259" key="19">
    <source>
        <dbReference type="PROSITE" id="PS50221"/>
    </source>
</evidence>
<evidence type="ECO:0000256" key="12">
    <source>
        <dbReference type="ARBA" id="ARBA00023157"/>
    </source>
</evidence>
<dbReference type="PROSITE" id="PS50923">
    <property type="entry name" value="SUSHI"/>
    <property type="match status" value="8"/>
</dbReference>
<dbReference type="InterPro" id="IPR046338">
    <property type="entry name" value="GAIN_dom_sf"/>
</dbReference>
<feature type="transmembrane region" description="Helical" evidence="17">
    <location>
        <begin position="3084"/>
        <end position="3104"/>
    </location>
</feature>
<keyword evidence="13" id="KW-0325">Glycoprotein</keyword>
<dbReference type="EMBL" id="OV696701">
    <property type="protein sequence ID" value="CAH1247747.1"/>
    <property type="molecule type" value="Genomic_DNA"/>
</dbReference>
<dbReference type="InterPro" id="IPR051223">
    <property type="entry name" value="Polycystin"/>
</dbReference>
<feature type="transmembrane region" description="Helical" evidence="17">
    <location>
        <begin position="3155"/>
        <end position="3182"/>
    </location>
</feature>
<feature type="transmembrane region" description="Helical" evidence="17">
    <location>
        <begin position="2599"/>
        <end position="2630"/>
    </location>
</feature>
<accession>A0A8K0EG77</accession>
<keyword evidence="7 17" id="KW-0812">Transmembrane</keyword>
<feature type="transmembrane region" description="Helical" evidence="17">
    <location>
        <begin position="2882"/>
        <end position="2902"/>
    </location>
</feature>
<feature type="transmembrane region" description="Helical" evidence="17">
    <location>
        <begin position="2909"/>
        <end position="2929"/>
    </location>
</feature>
<dbReference type="SMART" id="SM00032">
    <property type="entry name" value="CCP"/>
    <property type="match status" value="10"/>
</dbReference>
<evidence type="ECO:0000259" key="22">
    <source>
        <dbReference type="PROSITE" id="PS51716"/>
    </source>
</evidence>
<feature type="compositionally biased region" description="Low complexity" evidence="16">
    <location>
        <begin position="291"/>
        <end position="302"/>
    </location>
</feature>
<dbReference type="Pfam" id="PF00084">
    <property type="entry name" value="Sushi"/>
    <property type="match status" value="9"/>
</dbReference>
<dbReference type="Pfam" id="PF01825">
    <property type="entry name" value="GPS"/>
    <property type="match status" value="1"/>
</dbReference>
<feature type="transmembrane region" description="Helical" evidence="17">
    <location>
        <begin position="2669"/>
        <end position="2696"/>
    </location>
</feature>
<reference evidence="23" key="1">
    <citation type="submission" date="2022-01" db="EMBL/GenBank/DDBJ databases">
        <authorList>
            <person name="Braso-Vives M."/>
        </authorList>
    </citation>
    <scope>NUCLEOTIDE SEQUENCE</scope>
</reference>
<comment type="similarity">
    <text evidence="3">Belongs to the TRAFAC class dynamin-like GTPase superfamily. IRG family.</text>
</comment>
<comment type="caution">
    <text evidence="14">Lacks conserved residue(s) required for the propagation of feature annotation.</text>
</comment>
<dbReference type="CDD" id="cd00033">
    <property type="entry name" value="CCP"/>
    <property type="match status" value="10"/>
</dbReference>
<dbReference type="OrthoDB" id="6127264at2759"/>
<feature type="domain" description="IRG-type G" evidence="22">
    <location>
        <begin position="3598"/>
        <end position="3667"/>
    </location>
</feature>
<feature type="transmembrane region" description="Helical" evidence="17">
    <location>
        <begin position="3278"/>
        <end position="3298"/>
    </location>
</feature>
<dbReference type="GO" id="GO:0005525">
    <property type="term" value="F:GTP binding"/>
    <property type="evidence" value="ECO:0007669"/>
    <property type="project" value="InterPro"/>
</dbReference>
<dbReference type="GO" id="GO:0005509">
    <property type="term" value="F:calcium ion binding"/>
    <property type="evidence" value="ECO:0007669"/>
    <property type="project" value="InterPro"/>
</dbReference>
<dbReference type="Gene3D" id="2.60.220.50">
    <property type="match status" value="1"/>
</dbReference>
<evidence type="ECO:0000256" key="1">
    <source>
        <dbReference type="ARBA" id="ARBA00004167"/>
    </source>
</evidence>
<dbReference type="Gene3D" id="2.10.25.10">
    <property type="entry name" value="Laminin"/>
    <property type="match status" value="1"/>
</dbReference>
<dbReference type="PROSITE" id="PS01186">
    <property type="entry name" value="EGF_2"/>
    <property type="match status" value="1"/>
</dbReference>
<dbReference type="SMART" id="SM00181">
    <property type="entry name" value="EGF"/>
    <property type="match status" value="1"/>
</dbReference>
<feature type="domain" description="Sushi" evidence="21">
    <location>
        <begin position="921"/>
        <end position="980"/>
    </location>
</feature>
<evidence type="ECO:0000259" key="20">
    <source>
        <dbReference type="PROSITE" id="PS50835"/>
    </source>
</evidence>
<feature type="transmembrane region" description="Helical" evidence="17">
    <location>
        <begin position="3019"/>
        <end position="3046"/>
    </location>
</feature>
<feature type="disulfide bond" evidence="15">
    <location>
        <begin position="951"/>
        <end position="978"/>
    </location>
</feature>
<evidence type="ECO:0000256" key="9">
    <source>
        <dbReference type="ARBA" id="ARBA00022737"/>
    </source>
</evidence>
<comment type="subcellular location">
    <subcellularLocation>
        <location evidence="2">Cell membrane</location>
        <topology evidence="2">Multi-pass membrane protein</topology>
    </subcellularLocation>
    <subcellularLocation>
        <location evidence="1">Membrane</location>
        <topology evidence="1">Single-pass membrane protein</topology>
    </subcellularLocation>
</comment>
<dbReference type="CDD" id="cd00054">
    <property type="entry name" value="EGF_CA"/>
    <property type="match status" value="1"/>
</dbReference>
<feature type="transmembrane region" description="Helical" evidence="17">
    <location>
        <begin position="2370"/>
        <end position="2388"/>
    </location>
</feature>
<dbReference type="GO" id="GO:0050982">
    <property type="term" value="P:detection of mechanical stimulus"/>
    <property type="evidence" value="ECO:0007669"/>
    <property type="project" value="TreeGrafter"/>
</dbReference>
<dbReference type="Pfam" id="PF00008">
    <property type="entry name" value="EGF"/>
    <property type="match status" value="1"/>
</dbReference>
<feature type="transmembrane region" description="Helical" evidence="17">
    <location>
        <begin position="2941"/>
        <end position="2968"/>
    </location>
</feature>
<feature type="disulfide bond" evidence="15">
    <location>
        <begin position="1189"/>
        <end position="1216"/>
    </location>
</feature>
<sequence>MQVLLSRMLESPKKCCAQVQELTSHVFGKLRTQSTYTRKVLTGSDVTLPCDYNQTTDGDWFLVTWSAVIGGTIQNLYVRTPGGTNNSVTPPAQFAGRLAIDGISNLRLTGVTIADEDEYRCIVTATTSPTTLVNLQVFKQPSAPVVQVTFDPPTSNLFSVPLDTTVTFTCISTGGRPPARLGWTASIAESDAMVSVNDTSPSFNNSLGVGNTTSTFNVTLTTYGTAYRVQCTAFGPDPIQTQRSAVTNFTTEPATTAPYTTRDDTIAVPPADPYTTRAVTTAVPPADPRTTRAVTTAVPPADPYTTRAVTTAVPPADPYTTRAVTTAVPPADPRITGALPTAMPTEPEDPRITRAVPTAVPPADPYTTRAVTIAVPPADPYTTRAVTTAVPPADPYTTRAVTTAVPPADPYTTRAVTTAVPPADPRITGALPTAMPTEPEDPRITRAVPTAVPPADPRITGVVPTAVPPADPDTTRAVTTAVPTADPGTTRAVTTADFSTVQTTPPPTTDFSKVQTTPAPTTDFTTVETTPPPTTDFTSVETTPPPTTDFTSVETTPPPTTDFTTAQTTPPPTTDFTTAQTTPAPSTYLTTVKTTPPPTTDFTTAQTTPSLTTDLTTAQTTPAPTTDFTTAQTTPPPSTDLTTVETTPPPTTDLTTVETTPAPTTDFTTVETTLPPTTDLTTVETTPPPTTDLTTVETTLPPTTDLTTVETTPPPTTDLTTARTTYPTTVITVVMCPNLTAPVNGSLSPVGANTYLDVVTFGCDRGYELTSTNVPLIRVKMAELARTRLTATTVLVLLAMKEIIVKQANVDECVSDPCENGGTCEDEINGYTCTCADGYVGEHCETGKFSHENCLIVHLNAVTCPARTAPANGAVSSTAIRQYQDVVTFTCNQCYNLAGSNRITCQANGAWSANPPTCNGVQCPLLAALTNGARTPATGARNCQDVVSFTCNSGFVRAGAASATCQADGSWTAPVPACNPVTCPARTAPANGAVSSTAIRQYQDVVRFTCNQCYNLAGSNRITCQANGAWSANPPTCNRVQCPLLAALTNGARTPATGARNCQDVVSFTCNTGYVRAGAASATCQTDGSWTASVPTCNPVTCPARTAPANGAVSSTAIRQYQDVVTFTCNQCYNLAGSNRITCQANGAWSANPPTCNGGQCSLLVAPTNGARSPATGATAFQSVVTFTCDQCYNLVGSNRLTCQANTAWSANPPTCNPRPCQTLTAPANGALSPPGPHAYPAVVTFTCNAGYVRNGAGTTTCQTDGSWNNAVPTCTPNGALSPAGPHTYPTTVTFTCNAGYVRNGAADATCQTDGSWNNAVPTCIRRQCPSLTAPTNGARTPPTGQTSYQDTITFTCNAGYNLNGAGSVTCRADGTWSAPAPTCTDQCSPVVDIFGGDIRVHRSRAFGLNGRLDISGNCTEQRDITYQWEVLPPGGTRWQVPAVVVSTKADLGIPSRTLNYGRYQFRLVVTTTSTSTDTTTGVAVSGTSSNTSVTITPSPLIAGILGGFRRQVGTGRFTLDAATLSSDPDGIISRSADLDYRWTCDSIDGACPVLNGGANGLLTINLGLEALRSKLNFTVEVSAPNRGGVFARQILEVVRSTIPLTSIICDQIYGTCGPKINAGEKMRLSVLCSNCAAGPNRYRYNWTLVQTQGSTMTWTDAEWNKNLLNDRSQDYVVFRANVFNNEQGVYTATAVVTNSITGESGFAEYSFTLNEPPRVGNCAALNTSDGFFVIRCQGFRDPDVPLRYDLEYTAADIEVASASSTPPVRLPVGDPEKNYELEIVIRVADSLGAFAFTSVITNVPPPEDVQGFVDDVLETVNVDDVQQTAASLISVASVLNTANATEVDNTTRIKARDRMVAILEQVEAQDVQQVKQLSGTLEHVTNKPEELSDESQIKAADTLRTLGEVLTNKSSDVGTEELERISAHLVTGAVNVLDASSLSVGRARSEMQMQRRKKRTTDFEKNEQATTTAFEAIDNLVLTMITRKNRDEKPTLLETNEFLMSLGRSSCDTPRERLIQTSTDTGAYFKIPENAVAKLCVDGSVGSQTYFTPRNPFEYSPNAGDLRTPVLGLSVLGDRQKVPVSDLGEDERIEYINPVTTENIIMVEGTATSSNSGQITVHNFNTTAPGVAFFISVVPQNSADVNVTFMAYLKRGAEVSPNDYSHNATLRRAGDIADARGETSAHPFTWFLSQPAVNISDEQETWTIGIQRLPTVDENGRTSDSAVNYTVSITASRCLFFSETSKLWTDSGCEVGPETTHERLHCICDHLTAFAGFAAPNPLDLGKAFTFDLDRSLIAIATVCVVLALYMVAVSIGRRLDIQDERKRQKRAYRHLSRSATPGKRLLSWHLWASVVKPPVNHFSRVQRISCCLSLLMSFMSVNIMFYRGDRNFVPKPVTVGDTELELPFSWDTFIIGLESSLIALPINVLIVVLFRYAGARPDASAGVTSSRPGRTEPHGFVQKGRHGVDIVLPRYLPTVEGADPRYGTDYTANQTLHVNRLRREGTLKKMDARYAIKKRGGKVAVSRKPYRPFPWWCVIVAWLLVAAIVIVSGAFTALYGNDYGRAKSQAWLFMLTVVKSWLLVAAIVIVSGTFTVLYAWLLVAAIVIVSGTFTVLYAWLLVAAIVIVSGTFTVLYAWLLVAAIVIVSGTFTVLYGNDYGRAKSQAWLFMLTVVTSWLMVAAIVIVSGAFTVLYGNDYGRAKSQAWLFMFTVVTSWLLVVAIVIVSGAFTVLYAWLLMAAIVIVSGAFTVLYSNYFGKAKSQAWLFMFTVVTSWLLMAAIVIVSGAFTVLYSNYFGKAKSQAWLFMFTVVTSWLLMAAIVIVSGAFTVLYSNYYGKAKSQAWLLIFTVVTSWLLVAAIVIVSGAFTVLYGNDYDRAKSQAWLFIFTVVTSWLLVAAIVIVSGAFTVLYAWLLVAAIVIVSGAFTVLYGNDYGRAKSQAWLLILTVVTSWLLMAAIVIVSGAFIVLYGNDYGRTKSQAWLFMFTVVTSWLLMAAIVIVSGAFTVLYSNYYGKAKSQAWLFMLTVVMSWLLVAAIVIVSGAFTALYGNDYGRTKSQAWLFMFTVVTSWLLVAAIVIVSGTFTVLYAWLLMAAIVIVSGTFTVLYGNDYGRAKSQAWLFMLTVVTSWLLVAAIVIVSGTFTVLYGNDYGRAKSQAWLFMLTVVTSWLMVAAIVIVSGAFTVLYGNDYGKAKSQAWLFMFTVVTSWLLVVAIVIVSGAFTVLYAWLLVVAIVIVSGAFTVLYSNYYGKAESQAWLFMFTVVTSWLLVAAIVIVSSAFTVLYAWLLVAAIVIVSGAFTVLYGNDYGRAKSQAWLFMFAVVTSWLLVAAIVKVSGAFTVLYGNDYGRTKSQAWLFMFTVVTSWLLMAAIVIVSGAFIVLYGNDYGRTKSQAWLFMFTVVTSWLLVAAIVIVSGAFTVLYAWLLVAAIVIVSGAFTVLYGNDYGRTKSQAWLFAFLISFLTDVIILQPVKIILLIIFFKLVCKKTKVTDETITAIQSQVDEMEENLWERRRRNLLGLYRNRYAKDPTAQRPHTNANGTAVRPVNHHAFVENDLYGEQEINGELDEEQQKILKSLASAPGGAKAELLKKIQEYATKNMEAWKNQKVKVGIVGDPGAGKSTFINSIRGLRSKQEGAANVGLGHTTSEATEYPHPERPGSLVFVDFPGVLLKKGT</sequence>
<feature type="transmembrane region" description="Helical" evidence="17">
    <location>
        <begin position="2298"/>
        <end position="2318"/>
    </location>
</feature>
<evidence type="ECO:0000256" key="4">
    <source>
        <dbReference type="ARBA" id="ARBA00007343"/>
    </source>
</evidence>
<feature type="domain" description="Sushi" evidence="21">
    <location>
        <begin position="1327"/>
        <end position="1386"/>
    </location>
</feature>
<gene>
    <name evidence="23" type="primary">SELP</name>
    <name evidence="23" type="ORF">BLAG_LOCUS9328</name>
</gene>
<evidence type="ECO:0000256" key="17">
    <source>
        <dbReference type="SAM" id="Phobius"/>
    </source>
</evidence>
<feature type="transmembrane region" description="Helical" evidence="17">
    <location>
        <begin position="3116"/>
        <end position="3143"/>
    </location>
</feature>
<evidence type="ECO:0000256" key="11">
    <source>
        <dbReference type="ARBA" id="ARBA00023136"/>
    </source>
</evidence>
<keyword evidence="6 14" id="KW-0245">EGF-like domain</keyword>
<dbReference type="PROSITE" id="PS00022">
    <property type="entry name" value="EGF_1"/>
    <property type="match status" value="1"/>
</dbReference>
<dbReference type="FunFam" id="2.10.25.10:FF:000122">
    <property type="entry name" value="Protein crumbs homolog 2"/>
    <property type="match status" value="1"/>
</dbReference>
<dbReference type="PROSITE" id="PS01187">
    <property type="entry name" value="EGF_CA"/>
    <property type="match status" value="1"/>
</dbReference>
<feature type="domain" description="Ig-like" evidence="20">
    <location>
        <begin position="43"/>
        <end position="133"/>
    </location>
</feature>
<dbReference type="Pfam" id="PF08205">
    <property type="entry name" value="C2-set_2"/>
    <property type="match status" value="1"/>
</dbReference>
<feature type="disulfide bond" evidence="15">
    <location>
        <begin position="1357"/>
        <end position="1384"/>
    </location>
</feature>
<dbReference type="PROSITE" id="PS50221">
    <property type="entry name" value="GAIN_B"/>
    <property type="match status" value="1"/>
</dbReference>
<evidence type="ECO:0000256" key="8">
    <source>
        <dbReference type="ARBA" id="ARBA00022729"/>
    </source>
</evidence>
<feature type="compositionally biased region" description="Polar residues" evidence="16">
    <location>
        <begin position="491"/>
        <end position="515"/>
    </location>
</feature>
<dbReference type="InterPro" id="IPR000203">
    <property type="entry name" value="GPS"/>
</dbReference>
<dbReference type="SUPFAM" id="SSF52540">
    <property type="entry name" value="P-loop containing nucleoside triphosphate hydrolases"/>
    <property type="match status" value="1"/>
</dbReference>
<feature type="compositionally biased region" description="Low complexity" evidence="16">
    <location>
        <begin position="516"/>
        <end position="529"/>
    </location>
</feature>
<feature type="transmembrane region" description="Helical" evidence="17">
    <location>
        <begin position="2805"/>
        <end position="2832"/>
    </location>
</feature>
<dbReference type="PROSITE" id="PS51716">
    <property type="entry name" value="G_IRG"/>
    <property type="match status" value="1"/>
</dbReference>
<evidence type="ECO:0000256" key="2">
    <source>
        <dbReference type="ARBA" id="ARBA00004651"/>
    </source>
</evidence>
<evidence type="ECO:0000256" key="6">
    <source>
        <dbReference type="ARBA" id="ARBA00022536"/>
    </source>
</evidence>
<dbReference type="SMART" id="SM00409">
    <property type="entry name" value="IG"/>
    <property type="match status" value="1"/>
</dbReference>
<keyword evidence="15" id="KW-0768">Sushi</keyword>
<keyword evidence="10 17" id="KW-1133">Transmembrane helix</keyword>
<keyword evidence="12 14" id="KW-1015">Disulfide bond</keyword>
<feature type="domain" description="Sushi" evidence="21">
    <location>
        <begin position="981"/>
        <end position="1039"/>
    </location>
</feature>
<evidence type="ECO:0000256" key="16">
    <source>
        <dbReference type="SAM" id="MobiDB-lite"/>
    </source>
</evidence>
<dbReference type="Gene3D" id="2.10.70.10">
    <property type="entry name" value="Complement Module, domain 1"/>
    <property type="match status" value="10"/>
</dbReference>
<feature type="transmembrane region" description="Helical" evidence="17">
    <location>
        <begin position="2734"/>
        <end position="2754"/>
    </location>
</feature>
<dbReference type="InterPro" id="IPR007110">
    <property type="entry name" value="Ig-like_dom"/>
</dbReference>
<feature type="region of interest" description="Disordered" evidence="16">
    <location>
        <begin position="281"/>
        <end position="302"/>
    </location>
</feature>
<feature type="region of interest" description="Disordered" evidence="16">
    <location>
        <begin position="421"/>
        <end position="722"/>
    </location>
</feature>
<feature type="compositionally biased region" description="Low complexity" evidence="16">
    <location>
        <begin position="475"/>
        <end position="490"/>
    </location>
</feature>
<dbReference type="Gene3D" id="3.40.50.300">
    <property type="entry name" value="P-loop containing nucleotide triphosphate hydrolases"/>
    <property type="match status" value="1"/>
</dbReference>
<feature type="disulfide bond" evidence="15">
    <location>
        <begin position="1129"/>
        <end position="1156"/>
    </location>
</feature>
<dbReference type="InterPro" id="IPR036179">
    <property type="entry name" value="Ig-like_dom_sf"/>
</dbReference>
<dbReference type="InterPro" id="IPR027417">
    <property type="entry name" value="P-loop_NTPase"/>
</dbReference>
<evidence type="ECO:0000259" key="18">
    <source>
        <dbReference type="PROSITE" id="PS50026"/>
    </source>
</evidence>
<evidence type="ECO:0000313" key="24">
    <source>
        <dbReference type="Proteomes" id="UP000838412"/>
    </source>
</evidence>
<dbReference type="PROSITE" id="PS50026">
    <property type="entry name" value="EGF_3"/>
    <property type="match status" value="1"/>
</dbReference>
<feature type="transmembrane region" description="Helical" evidence="17">
    <location>
        <begin position="3194"/>
        <end position="3214"/>
    </location>
</feature>
<dbReference type="InterPro" id="IPR007743">
    <property type="entry name" value="Immunity-related_GTPase-like"/>
</dbReference>
<evidence type="ECO:0000259" key="21">
    <source>
        <dbReference type="PROSITE" id="PS50923"/>
    </source>
</evidence>
<feature type="transmembrane region" description="Helical" evidence="17">
    <location>
        <begin position="3349"/>
        <end position="3376"/>
    </location>
</feature>
<feature type="domain" description="Sushi" evidence="21">
    <location>
        <begin position="862"/>
        <end position="920"/>
    </location>
</feature>
<feature type="disulfide bond" evidence="15">
    <location>
        <begin position="1010"/>
        <end position="1037"/>
    </location>
</feature>
<dbReference type="InterPro" id="IPR030385">
    <property type="entry name" value="G_IRG_dom"/>
</dbReference>
<dbReference type="InterPro" id="IPR003599">
    <property type="entry name" value="Ig_sub"/>
</dbReference>
<feature type="transmembrane region" description="Helical" evidence="17">
    <location>
        <begin position="2708"/>
        <end position="2728"/>
    </location>
</feature>
<dbReference type="PANTHER" id="PTHR10877:SF194">
    <property type="entry name" value="LOCATION OF VULVA DEFECTIVE 1"/>
    <property type="match status" value="1"/>
</dbReference>
<feature type="transmembrane region" description="Helical" evidence="17">
    <location>
        <begin position="2573"/>
        <end position="2593"/>
    </location>
</feature>
<dbReference type="GO" id="GO:0005262">
    <property type="term" value="F:calcium channel activity"/>
    <property type="evidence" value="ECO:0007669"/>
    <property type="project" value="TreeGrafter"/>
</dbReference>
<feature type="transmembrane region" description="Helical" evidence="17">
    <location>
        <begin position="2637"/>
        <end position="2657"/>
    </location>
</feature>
<evidence type="ECO:0000256" key="7">
    <source>
        <dbReference type="ARBA" id="ARBA00022692"/>
    </source>
</evidence>
<feature type="transmembrane region" description="Helical" evidence="17">
    <location>
        <begin position="3414"/>
        <end position="3434"/>
    </location>
</feature>
<protein>
    <submittedName>
        <fullName evidence="23">SELP protein</fullName>
    </submittedName>
</protein>
<feature type="transmembrane region" description="Helical" evidence="17">
    <location>
        <begin position="3058"/>
        <end position="3078"/>
    </location>
</feature>
<dbReference type="InterPro" id="IPR001881">
    <property type="entry name" value="EGF-like_Ca-bd_dom"/>
</dbReference>
<keyword evidence="11 17" id="KW-0472">Membrane</keyword>
<feature type="transmembrane region" description="Helical" evidence="17">
    <location>
        <begin position="3446"/>
        <end position="3473"/>
    </location>
</feature>
<keyword evidence="5" id="KW-1003">Cell membrane</keyword>
<feature type="disulfide bond" evidence="15">
    <location>
        <begin position="1070"/>
        <end position="1097"/>
    </location>
</feature>
<feature type="transmembrane region" description="Helical" evidence="17">
    <location>
        <begin position="3310"/>
        <end position="3337"/>
    </location>
</feature>
<evidence type="ECO:0000256" key="13">
    <source>
        <dbReference type="ARBA" id="ARBA00023180"/>
    </source>
</evidence>
<dbReference type="PROSITE" id="PS50835">
    <property type="entry name" value="IG_LIKE"/>
    <property type="match status" value="2"/>
</dbReference>
<dbReference type="SUPFAM" id="SSF57196">
    <property type="entry name" value="EGF/Laminin"/>
    <property type="match status" value="1"/>
</dbReference>
<evidence type="ECO:0000313" key="23">
    <source>
        <dbReference type="EMBL" id="CAH1247747.1"/>
    </source>
</evidence>
<dbReference type="InterPro" id="IPR000742">
    <property type="entry name" value="EGF"/>
</dbReference>
<dbReference type="InterPro" id="IPR000152">
    <property type="entry name" value="EGF-type_Asp/Asn_hydroxyl_site"/>
</dbReference>
<feature type="domain" description="EGF-like" evidence="18">
    <location>
        <begin position="809"/>
        <end position="845"/>
    </location>
</feature>
<keyword evidence="8" id="KW-0732">Signal</keyword>
<dbReference type="InterPro" id="IPR057244">
    <property type="entry name" value="GAIN_B"/>
</dbReference>
<dbReference type="InterPro" id="IPR013162">
    <property type="entry name" value="CD80_C2-set"/>
</dbReference>
<evidence type="ECO:0000256" key="14">
    <source>
        <dbReference type="PROSITE-ProRule" id="PRU00076"/>
    </source>
</evidence>
<feature type="domain" description="Sushi" evidence="21">
    <location>
        <begin position="1159"/>
        <end position="1218"/>
    </location>
</feature>
<dbReference type="Proteomes" id="UP000838412">
    <property type="component" value="Chromosome 16"/>
</dbReference>
<feature type="domain" description="GAIN-B" evidence="19">
    <location>
        <begin position="2109"/>
        <end position="2285"/>
    </location>
</feature>
<feature type="transmembrane region" description="Helical" evidence="17">
    <location>
        <begin position="3252"/>
        <end position="3272"/>
    </location>
</feature>
<dbReference type="InterPro" id="IPR035976">
    <property type="entry name" value="Sushi/SCR/CCP_sf"/>
</dbReference>
<dbReference type="GO" id="GO:0005886">
    <property type="term" value="C:plasma membrane"/>
    <property type="evidence" value="ECO:0007669"/>
    <property type="project" value="UniProtKB-SubCell"/>
</dbReference>
<feature type="domain" description="Ig-like" evidence="20">
    <location>
        <begin position="144"/>
        <end position="247"/>
    </location>
</feature>
<feature type="region of interest" description="Disordered" evidence="16">
    <location>
        <begin position="329"/>
        <end position="363"/>
    </location>
</feature>
<dbReference type="InterPro" id="IPR000436">
    <property type="entry name" value="Sushi_SCR_CCP_dom"/>
</dbReference>
<feature type="transmembrane region" description="Helical" evidence="17">
    <location>
        <begin position="2535"/>
        <end position="2561"/>
    </location>
</feature>
<keyword evidence="24" id="KW-1185">Reference proteome</keyword>
<feature type="transmembrane region" description="Helical" evidence="17">
    <location>
        <begin position="2766"/>
        <end position="2793"/>
    </location>
</feature>
<dbReference type="SUPFAM" id="SSF48726">
    <property type="entry name" value="Immunoglobulin"/>
    <property type="match status" value="1"/>
</dbReference>
<dbReference type="PANTHER" id="PTHR10877">
    <property type="entry name" value="POLYCYSTIN FAMILY MEMBER"/>
    <property type="match status" value="1"/>
</dbReference>
<feature type="transmembrane region" description="Helical" evidence="17">
    <location>
        <begin position="2844"/>
        <end position="2870"/>
    </location>
</feature>
<comment type="similarity">
    <text evidence="4">Belongs to the G-protein coupled receptor 2 family. Adhesion G-protein coupled receptor (ADGR) subfamily.</text>
</comment>
<dbReference type="InterPro" id="IPR018097">
    <property type="entry name" value="EGF_Ca-bd_CS"/>
</dbReference>
<proteinExistence type="inferred from homology"/>
<feature type="disulfide bond" evidence="14">
    <location>
        <begin position="835"/>
        <end position="844"/>
    </location>
</feature>
<evidence type="ECO:0000256" key="15">
    <source>
        <dbReference type="PROSITE-ProRule" id="PRU00302"/>
    </source>
</evidence>
<dbReference type="Pfam" id="PF05049">
    <property type="entry name" value="IIGP"/>
    <property type="match status" value="1"/>
</dbReference>
<evidence type="ECO:0000256" key="10">
    <source>
        <dbReference type="ARBA" id="ARBA00022989"/>
    </source>
</evidence>
<dbReference type="PROSITE" id="PS00010">
    <property type="entry name" value="ASX_HYDROXYL"/>
    <property type="match status" value="1"/>
</dbReference>
<feature type="disulfide bond" evidence="15">
    <location>
        <begin position="891"/>
        <end position="918"/>
    </location>
</feature>
<dbReference type="InterPro" id="IPR002859">
    <property type="entry name" value="PKD/REJ-like"/>
</dbReference>
<dbReference type="InterPro" id="IPR013783">
    <property type="entry name" value="Ig-like_fold"/>
</dbReference>
<dbReference type="SUPFAM" id="SSF57535">
    <property type="entry name" value="Complement control module/SCR domain"/>
    <property type="match status" value="9"/>
</dbReference>
<feature type="disulfide bond" evidence="15">
    <location>
        <begin position="1297"/>
        <end position="1324"/>
    </location>
</feature>
<evidence type="ECO:0000256" key="5">
    <source>
        <dbReference type="ARBA" id="ARBA00022475"/>
    </source>
</evidence>
<dbReference type="SMART" id="SM00303">
    <property type="entry name" value="GPS"/>
    <property type="match status" value="1"/>
</dbReference>